<evidence type="ECO:0000256" key="6">
    <source>
        <dbReference type="ARBA" id="ARBA00023065"/>
    </source>
</evidence>
<evidence type="ECO:0000313" key="11">
    <source>
        <dbReference type="Proteomes" id="UP000238479"/>
    </source>
</evidence>
<protein>
    <submittedName>
        <fullName evidence="10">Putative ATP synthase, F0 complex, subunit G</fullName>
    </submittedName>
</protein>
<evidence type="ECO:0000313" key="10">
    <source>
        <dbReference type="EMBL" id="PRQ51269.1"/>
    </source>
</evidence>
<keyword evidence="4" id="KW-0138">CF(0)</keyword>
<keyword evidence="3" id="KW-0813">Transport</keyword>
<reference evidence="10 11" key="1">
    <citation type="journal article" date="2018" name="Nat. Genet.">
        <title>The Rosa genome provides new insights in the design of modern roses.</title>
        <authorList>
            <person name="Bendahmane M."/>
        </authorList>
    </citation>
    <scope>NUCLEOTIDE SEQUENCE [LARGE SCALE GENOMIC DNA]</scope>
    <source>
        <strain evidence="11">cv. Old Blush</strain>
    </source>
</reference>
<gene>
    <name evidence="10" type="ORF">RchiOBHm_Chr2g0142551</name>
</gene>
<name>A0A2P6RXU7_ROSCH</name>
<keyword evidence="5" id="KW-0375">Hydrogen ion transport</keyword>
<evidence type="ECO:0000256" key="2">
    <source>
        <dbReference type="ARBA" id="ARBA00005699"/>
    </source>
</evidence>
<evidence type="ECO:0000256" key="3">
    <source>
        <dbReference type="ARBA" id="ARBA00022448"/>
    </source>
</evidence>
<keyword evidence="7" id="KW-0496">Mitochondrion</keyword>
<sequence>MASKLPQLQTKLVQVSNLLAKNGNTYYKQMMEQNKGYIQEPPTIENCQTLAKQLFYTRLASIPSRYEAFWKELEGLKDVLKTTGELNVEKAGIIALFGVECFAWFWTGEVVGRGGTITGYYV</sequence>
<comment type="similarity">
    <text evidence="2">Belongs to the ATPase g subunit family.</text>
</comment>
<evidence type="ECO:0000256" key="5">
    <source>
        <dbReference type="ARBA" id="ARBA00022781"/>
    </source>
</evidence>
<organism evidence="10 11">
    <name type="scientific">Rosa chinensis</name>
    <name type="common">China rose</name>
    <dbReference type="NCBI Taxonomy" id="74649"/>
    <lineage>
        <taxon>Eukaryota</taxon>
        <taxon>Viridiplantae</taxon>
        <taxon>Streptophyta</taxon>
        <taxon>Embryophyta</taxon>
        <taxon>Tracheophyta</taxon>
        <taxon>Spermatophyta</taxon>
        <taxon>Magnoliopsida</taxon>
        <taxon>eudicotyledons</taxon>
        <taxon>Gunneridae</taxon>
        <taxon>Pentapetalae</taxon>
        <taxon>rosids</taxon>
        <taxon>fabids</taxon>
        <taxon>Rosales</taxon>
        <taxon>Rosaceae</taxon>
        <taxon>Rosoideae</taxon>
        <taxon>Rosoideae incertae sedis</taxon>
        <taxon>Rosa</taxon>
    </lineage>
</organism>
<dbReference type="PANTHER" id="PTHR12386">
    <property type="entry name" value="ATP SYNTHASE SUBUNIT"/>
    <property type="match status" value="1"/>
</dbReference>
<dbReference type="GO" id="GO:0015986">
    <property type="term" value="P:proton motive force-driven ATP synthesis"/>
    <property type="evidence" value="ECO:0007669"/>
    <property type="project" value="InterPro"/>
</dbReference>
<dbReference type="InterPro" id="IPR006808">
    <property type="entry name" value="ATP_synth_F0_gsu_mt"/>
</dbReference>
<dbReference type="OMA" id="LAKQVFY"/>
<dbReference type="Gramene" id="PRQ51269">
    <property type="protein sequence ID" value="PRQ51269"/>
    <property type="gene ID" value="RchiOBHm_Chr2g0142551"/>
</dbReference>
<dbReference type="EMBL" id="PDCK01000040">
    <property type="protein sequence ID" value="PRQ51269.1"/>
    <property type="molecule type" value="Genomic_DNA"/>
</dbReference>
<evidence type="ECO:0000256" key="1">
    <source>
        <dbReference type="ARBA" id="ARBA00004325"/>
    </source>
</evidence>
<keyword evidence="6" id="KW-0406">Ion transport</keyword>
<evidence type="ECO:0000256" key="7">
    <source>
        <dbReference type="ARBA" id="ARBA00023128"/>
    </source>
</evidence>
<dbReference type="Pfam" id="PF04718">
    <property type="entry name" value="ATP-synt_G"/>
    <property type="match status" value="1"/>
</dbReference>
<dbReference type="OrthoDB" id="437at2759"/>
<proteinExistence type="inferred from homology"/>
<dbReference type="AlphaFoldDB" id="A0A2P6RXU7"/>
<dbReference type="Proteomes" id="UP000238479">
    <property type="component" value="Chromosome 2"/>
</dbReference>
<accession>A0A2P6RXU7</accession>
<keyword evidence="8" id="KW-0472">Membrane</keyword>
<evidence type="ECO:0000256" key="8">
    <source>
        <dbReference type="ARBA" id="ARBA00023136"/>
    </source>
</evidence>
<evidence type="ECO:0000256" key="4">
    <source>
        <dbReference type="ARBA" id="ARBA00022547"/>
    </source>
</evidence>
<evidence type="ECO:0000256" key="9">
    <source>
        <dbReference type="ARBA" id="ARBA00023310"/>
    </source>
</evidence>
<dbReference type="GO" id="GO:0031966">
    <property type="term" value="C:mitochondrial membrane"/>
    <property type="evidence" value="ECO:0007669"/>
    <property type="project" value="UniProtKB-SubCell"/>
</dbReference>
<comment type="subcellular location">
    <subcellularLocation>
        <location evidence="1">Mitochondrion membrane</location>
    </subcellularLocation>
</comment>
<keyword evidence="9" id="KW-0066">ATP synthesis</keyword>
<comment type="caution">
    <text evidence="10">The sequence shown here is derived from an EMBL/GenBank/DDBJ whole genome shotgun (WGS) entry which is preliminary data.</text>
</comment>
<dbReference type="STRING" id="74649.A0A2P6RXU7"/>
<keyword evidence="11" id="KW-1185">Reference proteome</keyword>
<dbReference type="GO" id="GO:0045259">
    <property type="term" value="C:proton-transporting ATP synthase complex"/>
    <property type="evidence" value="ECO:0007669"/>
    <property type="project" value="UniProtKB-KW"/>
</dbReference>
<dbReference type="GO" id="GO:0015078">
    <property type="term" value="F:proton transmembrane transporter activity"/>
    <property type="evidence" value="ECO:0007669"/>
    <property type="project" value="InterPro"/>
</dbReference>